<keyword evidence="3" id="KW-1185">Reference proteome</keyword>
<reference evidence="2 3" key="1">
    <citation type="submission" date="2019-05" db="EMBL/GenBank/DDBJ databases">
        <title>Another draft genome of Portunus trituberculatus and its Hox gene families provides insights of decapod evolution.</title>
        <authorList>
            <person name="Jeong J.-H."/>
            <person name="Song I."/>
            <person name="Kim S."/>
            <person name="Choi T."/>
            <person name="Kim D."/>
            <person name="Ryu S."/>
            <person name="Kim W."/>
        </authorList>
    </citation>
    <scope>NUCLEOTIDE SEQUENCE [LARGE SCALE GENOMIC DNA]</scope>
    <source>
        <tissue evidence="2">Muscle</tissue>
    </source>
</reference>
<dbReference type="Proteomes" id="UP000324222">
    <property type="component" value="Unassembled WGS sequence"/>
</dbReference>
<evidence type="ECO:0000313" key="3">
    <source>
        <dbReference type="Proteomes" id="UP000324222"/>
    </source>
</evidence>
<evidence type="ECO:0000256" key="1">
    <source>
        <dbReference type="SAM" id="MobiDB-lite"/>
    </source>
</evidence>
<dbReference type="EMBL" id="VSRR010015799">
    <property type="protein sequence ID" value="MPC58573.1"/>
    <property type="molecule type" value="Genomic_DNA"/>
</dbReference>
<sequence length="165" mass="18350">MRRAYWVPLSLQGSDAHTQVLDLGPDFEQKLHHVLEGRRYASLRCGGCTHSHYYSIEQSWVAQGQVAMWQVREVEPPQTGLGQLCQAGAEMHDGWAAGRGRAGKSNHDGTPFVQALCCTALIPEPTAVAAQIRLTRKRPRSRRWTKLVTAPSTREGGAHLRRRAS</sequence>
<proteinExistence type="predicted"/>
<comment type="caution">
    <text evidence="2">The sequence shown here is derived from an EMBL/GenBank/DDBJ whole genome shotgun (WGS) entry which is preliminary data.</text>
</comment>
<accession>A0A5B7GM56</accession>
<evidence type="ECO:0000313" key="2">
    <source>
        <dbReference type="EMBL" id="MPC58573.1"/>
    </source>
</evidence>
<protein>
    <submittedName>
        <fullName evidence="2">Uncharacterized protein</fullName>
    </submittedName>
</protein>
<organism evidence="2 3">
    <name type="scientific">Portunus trituberculatus</name>
    <name type="common">Swimming crab</name>
    <name type="synonym">Neptunus trituberculatus</name>
    <dbReference type="NCBI Taxonomy" id="210409"/>
    <lineage>
        <taxon>Eukaryota</taxon>
        <taxon>Metazoa</taxon>
        <taxon>Ecdysozoa</taxon>
        <taxon>Arthropoda</taxon>
        <taxon>Crustacea</taxon>
        <taxon>Multicrustacea</taxon>
        <taxon>Malacostraca</taxon>
        <taxon>Eumalacostraca</taxon>
        <taxon>Eucarida</taxon>
        <taxon>Decapoda</taxon>
        <taxon>Pleocyemata</taxon>
        <taxon>Brachyura</taxon>
        <taxon>Eubrachyura</taxon>
        <taxon>Portunoidea</taxon>
        <taxon>Portunidae</taxon>
        <taxon>Portuninae</taxon>
        <taxon>Portunus</taxon>
    </lineage>
</organism>
<feature type="region of interest" description="Disordered" evidence="1">
    <location>
        <begin position="140"/>
        <end position="165"/>
    </location>
</feature>
<name>A0A5B7GM56_PORTR</name>
<dbReference type="AlphaFoldDB" id="A0A5B7GM56"/>
<gene>
    <name evidence="2" type="ORF">E2C01_052580</name>
</gene>